<feature type="transmembrane region" description="Helical" evidence="2">
    <location>
        <begin position="176"/>
        <end position="196"/>
    </location>
</feature>
<feature type="transmembrane region" description="Helical" evidence="2">
    <location>
        <begin position="127"/>
        <end position="147"/>
    </location>
</feature>
<feature type="transmembrane region" description="Helical" evidence="2">
    <location>
        <begin position="217"/>
        <end position="237"/>
    </location>
</feature>
<reference evidence="5" key="1">
    <citation type="journal article" date="2014" name="Proc. Natl. Acad. Sci. U.S.A.">
        <title>Extensive sampling of basidiomycete genomes demonstrates inadequacy of the white-rot/brown-rot paradigm for wood decay fungi.</title>
        <authorList>
            <person name="Riley R."/>
            <person name="Salamov A.A."/>
            <person name="Brown D.W."/>
            <person name="Nagy L.G."/>
            <person name="Floudas D."/>
            <person name="Held B.W."/>
            <person name="Levasseur A."/>
            <person name="Lombard V."/>
            <person name="Morin E."/>
            <person name="Otillar R."/>
            <person name="Lindquist E.A."/>
            <person name="Sun H."/>
            <person name="LaButti K.M."/>
            <person name="Schmutz J."/>
            <person name="Jabbour D."/>
            <person name="Luo H."/>
            <person name="Baker S.E."/>
            <person name="Pisabarro A.G."/>
            <person name="Walton J.D."/>
            <person name="Blanchette R.A."/>
            <person name="Henrissat B."/>
            <person name="Martin F."/>
            <person name="Cullen D."/>
            <person name="Hibbett D.S."/>
            <person name="Grigoriev I.V."/>
        </authorList>
    </citation>
    <scope>NUCLEOTIDE SEQUENCE [LARGE SCALE GENOMIC DNA]</scope>
    <source>
        <strain evidence="5">CBS 339.88</strain>
    </source>
</reference>
<dbReference type="InterPro" id="IPR045340">
    <property type="entry name" value="DUF6533"/>
</dbReference>
<gene>
    <name evidence="4" type="ORF">GALMADRAFT_269435</name>
</gene>
<dbReference type="AlphaFoldDB" id="A0A067SSI2"/>
<keyword evidence="2" id="KW-0472">Membrane</keyword>
<dbReference type="HOGENOM" id="CLU_035509_11_3_1"/>
<keyword evidence="5" id="KW-1185">Reference proteome</keyword>
<evidence type="ECO:0000259" key="3">
    <source>
        <dbReference type="Pfam" id="PF20151"/>
    </source>
</evidence>
<keyword evidence="2" id="KW-0812">Transmembrane</keyword>
<proteinExistence type="predicted"/>
<evidence type="ECO:0000256" key="2">
    <source>
        <dbReference type="SAM" id="Phobius"/>
    </source>
</evidence>
<feature type="transmembrane region" description="Helical" evidence="2">
    <location>
        <begin position="93"/>
        <end position="120"/>
    </location>
</feature>
<keyword evidence="2" id="KW-1133">Transmembrane helix</keyword>
<name>A0A067SSI2_GALM3</name>
<dbReference type="EMBL" id="KL142384">
    <property type="protein sequence ID" value="KDR73851.1"/>
    <property type="molecule type" value="Genomic_DNA"/>
</dbReference>
<evidence type="ECO:0000313" key="5">
    <source>
        <dbReference type="Proteomes" id="UP000027222"/>
    </source>
</evidence>
<sequence length="294" mass="33349">MSLPYPINIPKVLEELGWLRYLEVSSMTLILFDYSLTFNEEVRFIWSNGWRKKPLITGLFVINRYLPIVAQSFNVYSRLNPNVTYNVSKFAVAYWLIGTSISQLLVTDSIVWLCVCALYGNAKKIRYSLLALFLTSIACGILVLGLVGRHSKGTNSIAPGINACLVYTPFKNLWEFWVPILVYETTTLILVSRKYYEYVTKAIHWNSPLLEVILKNTFLYLAIVFGIYIGSSVLWSMSDPLSGLLDSTTVAMLSILGNRMLFNLREEGMRGDGSGELTESPESQRTRLETLDFS</sequence>
<feature type="compositionally biased region" description="Basic and acidic residues" evidence="1">
    <location>
        <begin position="282"/>
        <end position="294"/>
    </location>
</feature>
<dbReference type="OrthoDB" id="3349377at2759"/>
<dbReference type="Pfam" id="PF20151">
    <property type="entry name" value="DUF6533"/>
    <property type="match status" value="1"/>
</dbReference>
<accession>A0A067SSI2</accession>
<feature type="region of interest" description="Disordered" evidence="1">
    <location>
        <begin position="270"/>
        <end position="294"/>
    </location>
</feature>
<evidence type="ECO:0000256" key="1">
    <source>
        <dbReference type="SAM" id="MobiDB-lite"/>
    </source>
</evidence>
<evidence type="ECO:0000313" key="4">
    <source>
        <dbReference type="EMBL" id="KDR73851.1"/>
    </source>
</evidence>
<dbReference type="Proteomes" id="UP000027222">
    <property type="component" value="Unassembled WGS sequence"/>
</dbReference>
<protein>
    <recommendedName>
        <fullName evidence="3">DUF6533 domain-containing protein</fullName>
    </recommendedName>
</protein>
<feature type="domain" description="DUF6533" evidence="3">
    <location>
        <begin position="21"/>
        <end position="69"/>
    </location>
</feature>
<organism evidence="4 5">
    <name type="scientific">Galerina marginata (strain CBS 339.88)</name>
    <dbReference type="NCBI Taxonomy" id="685588"/>
    <lineage>
        <taxon>Eukaryota</taxon>
        <taxon>Fungi</taxon>
        <taxon>Dikarya</taxon>
        <taxon>Basidiomycota</taxon>
        <taxon>Agaricomycotina</taxon>
        <taxon>Agaricomycetes</taxon>
        <taxon>Agaricomycetidae</taxon>
        <taxon>Agaricales</taxon>
        <taxon>Agaricineae</taxon>
        <taxon>Strophariaceae</taxon>
        <taxon>Galerina</taxon>
    </lineage>
</organism>